<reference evidence="3" key="1">
    <citation type="journal article" date="2019" name="Int. J. Syst. Evol. Microbiol.">
        <title>The Global Catalogue of Microorganisms (GCM) 10K type strain sequencing project: providing services to taxonomists for standard genome sequencing and annotation.</title>
        <authorList>
            <consortium name="The Broad Institute Genomics Platform"/>
            <consortium name="The Broad Institute Genome Sequencing Center for Infectious Disease"/>
            <person name="Wu L."/>
            <person name="Ma J."/>
        </authorList>
    </citation>
    <scope>NUCLEOTIDE SEQUENCE [LARGE SCALE GENOMIC DNA]</scope>
    <source>
        <strain evidence="3">CGMCC 4.1437</strain>
    </source>
</reference>
<name>A0ABW0X8J8_9ACTN</name>
<proteinExistence type="predicted"/>
<keyword evidence="3" id="KW-1185">Reference proteome</keyword>
<accession>A0ABW0X8J8</accession>
<protein>
    <recommendedName>
        <fullName evidence="1">REase associating with pPIWI RE domain-containing protein</fullName>
    </recommendedName>
</protein>
<dbReference type="EMBL" id="JBHSOF010000026">
    <property type="protein sequence ID" value="MFC5665344.1"/>
    <property type="molecule type" value="Genomic_DNA"/>
</dbReference>
<evidence type="ECO:0000313" key="3">
    <source>
        <dbReference type="Proteomes" id="UP001595975"/>
    </source>
</evidence>
<evidence type="ECO:0000259" key="1">
    <source>
        <dbReference type="Pfam" id="PF18154"/>
    </source>
</evidence>
<sequence length="428" mass="47475">MDSEQADNSEQFRQTEALLSAAMAFAVCGDALTRDDLSGPGRLERLMEAQGALMAAAGPGHRVRFTGLLERLTGAETGSMAGLMPEWADPGSLDGLRFLDVDGVTPGEAFDFRLEAERVIRAAKKVGRFAGRVTFTALEDEHSQESVFSAIKGPYYERHRTNLIEHPVVLEKEPADAISDRPALADLDLPTRAVDFYRPVPQHARYRGWWFPCPACKWPMKVSVHHSEGRDQGSAWCLYPWHEQTGATYRFEPTQGEPPVLNPVFPCGVPHGRQGELWTGCVPEVPQAQPVDGHKALVRSVWRSTCVPGLPELRLHRVLNRHLQGTGWRAELWVDGDRIDLHVAKDDGQQRKAAFPADFKDYTFVSHLVDKLHMDSGDKGNAKWLVVADHREAQVATLDPVCRGYGMRAITASGYVDEVLAAIREGRA</sequence>
<dbReference type="RefSeq" id="WP_380227034.1">
    <property type="nucleotide sequence ID" value="NZ_JBHSOF010000026.1"/>
</dbReference>
<dbReference type="InterPro" id="IPR040828">
    <property type="entry name" value="pPIWI_RE_REase"/>
</dbReference>
<organism evidence="2 3">
    <name type="scientific">Kitasatospora misakiensis</name>
    <dbReference type="NCBI Taxonomy" id="67330"/>
    <lineage>
        <taxon>Bacteria</taxon>
        <taxon>Bacillati</taxon>
        <taxon>Actinomycetota</taxon>
        <taxon>Actinomycetes</taxon>
        <taxon>Kitasatosporales</taxon>
        <taxon>Streptomycetaceae</taxon>
        <taxon>Kitasatospora</taxon>
    </lineage>
</organism>
<feature type="domain" description="REase associating with pPIWI RE" evidence="1">
    <location>
        <begin position="309"/>
        <end position="426"/>
    </location>
</feature>
<evidence type="ECO:0000313" key="2">
    <source>
        <dbReference type="EMBL" id="MFC5665344.1"/>
    </source>
</evidence>
<gene>
    <name evidence="2" type="ORF">ACFP3U_20475</name>
</gene>
<comment type="caution">
    <text evidence="2">The sequence shown here is derived from an EMBL/GenBank/DDBJ whole genome shotgun (WGS) entry which is preliminary data.</text>
</comment>
<dbReference type="Pfam" id="PF18154">
    <property type="entry name" value="pPIWI_RE_REase"/>
    <property type="match status" value="1"/>
</dbReference>
<dbReference type="Proteomes" id="UP001595975">
    <property type="component" value="Unassembled WGS sequence"/>
</dbReference>